<evidence type="ECO:0008006" key="3">
    <source>
        <dbReference type="Google" id="ProtNLM"/>
    </source>
</evidence>
<dbReference type="OrthoDB" id="9787885at2"/>
<dbReference type="Proteomes" id="UP000318422">
    <property type="component" value="Unassembled WGS sequence"/>
</dbReference>
<evidence type="ECO:0000313" key="2">
    <source>
        <dbReference type="Proteomes" id="UP000318422"/>
    </source>
</evidence>
<comment type="caution">
    <text evidence="1">The sequence shown here is derived from an EMBL/GenBank/DDBJ whole genome shotgun (WGS) entry which is preliminary data.</text>
</comment>
<evidence type="ECO:0000313" key="1">
    <source>
        <dbReference type="EMBL" id="GEC96258.1"/>
    </source>
</evidence>
<organism evidence="1 2">
    <name type="scientific">Zoogloea ramigera</name>
    <dbReference type="NCBI Taxonomy" id="350"/>
    <lineage>
        <taxon>Bacteria</taxon>
        <taxon>Pseudomonadati</taxon>
        <taxon>Pseudomonadota</taxon>
        <taxon>Betaproteobacteria</taxon>
        <taxon>Rhodocyclales</taxon>
        <taxon>Zoogloeaceae</taxon>
        <taxon>Zoogloea</taxon>
    </lineage>
</organism>
<protein>
    <recommendedName>
        <fullName evidence="3">Type I-U CRISPR-associated protein Cas5/Cas6</fullName>
    </recommendedName>
</protein>
<proteinExistence type="predicted"/>
<accession>A0A4Y4CTN8</accession>
<dbReference type="EMBL" id="BJNV01000039">
    <property type="protein sequence ID" value="GEC96258.1"/>
    <property type="molecule type" value="Genomic_DNA"/>
</dbReference>
<dbReference type="NCBIfam" id="TIGR02165">
    <property type="entry name" value="cas5_6_GSU0054"/>
    <property type="match status" value="1"/>
</dbReference>
<dbReference type="RefSeq" id="WP_141352402.1">
    <property type="nucleotide sequence ID" value="NZ_BJNV01000039.1"/>
</dbReference>
<dbReference type="InterPro" id="IPR019089">
    <property type="entry name" value="Cas_GSU0054"/>
</dbReference>
<name>A0A4Y4CTN8_ZOORA</name>
<dbReference type="AlphaFoldDB" id="A0A4Y4CTN8"/>
<reference evidence="1 2" key="1">
    <citation type="submission" date="2019-06" db="EMBL/GenBank/DDBJ databases">
        <title>Whole genome shotgun sequence of Zoogloea ramigera NBRC 15342.</title>
        <authorList>
            <person name="Hosoyama A."/>
            <person name="Uohara A."/>
            <person name="Ohji S."/>
            <person name="Ichikawa N."/>
        </authorList>
    </citation>
    <scope>NUCLEOTIDE SEQUENCE [LARGE SCALE GENOMIC DNA]</scope>
    <source>
        <strain evidence="1 2">NBRC 15342</strain>
    </source>
</reference>
<sequence length="460" mass="50196">MLQLELAFPLARCFAATHDDPAHPEWPPSPSRVFSALVAAAHCRLGGIDGDSVAALQTLETLPSPMIFCPEADVSPSPKRYVPVNDIDSFFDKRKSSHPARPLHAERYFPAAFMLGEPIVRYVWSEDVNDAELRQLDKLAASMTHVGTSHSMVVGRFSRAEPTSTPDWIPDESQPERFLRVTRAGRLDELDRTHAQGGSMLRRPLPQAEHLQGYSARHPTLPEVRPASHRWLAWRLRGASWGIDTPEPLARSVRRALLALLGNNAPVAAHGHDHTCSHLAFLPISDVGHPHATGHVIGFAIALPGGLAPEDDSALMAALAMLHSVILPDRQVARLEPVLVSARLPKALHPSTWCAGRTGATTWSTVTPVILDRTPKRKTPEAIASAITQSLVNAGYPAPVEVTVRHTSDFQGAPRALDVPSPYPRYHARVRFAQALCGPVIAGRGRHFGIGLFRPLPQEN</sequence>
<gene>
    <name evidence="1" type="ORF">ZRA01_23310</name>
</gene>
<keyword evidence="2" id="KW-1185">Reference proteome</keyword>
<dbReference type="Pfam" id="PF09609">
    <property type="entry name" value="Cas_GSU0054"/>
    <property type="match status" value="2"/>
</dbReference>